<dbReference type="EMBL" id="BAAABV010000024">
    <property type="protein sequence ID" value="GAA0313043.1"/>
    <property type="molecule type" value="Genomic_DNA"/>
</dbReference>
<dbReference type="RefSeq" id="WP_344166291.1">
    <property type="nucleotide sequence ID" value="NZ_BAAABV010000024.1"/>
</dbReference>
<feature type="signal peptide" evidence="1">
    <location>
        <begin position="1"/>
        <end position="20"/>
    </location>
</feature>
<comment type="caution">
    <text evidence="2">The sequence shown here is derived from an EMBL/GenBank/DDBJ whole genome shotgun (WGS) entry which is preliminary data.</text>
</comment>
<proteinExistence type="predicted"/>
<organism evidence="2 3">
    <name type="scientific">Streptomyces polychromogenes</name>
    <dbReference type="NCBI Taxonomy" id="67342"/>
    <lineage>
        <taxon>Bacteria</taxon>
        <taxon>Bacillati</taxon>
        <taxon>Actinomycetota</taxon>
        <taxon>Actinomycetes</taxon>
        <taxon>Kitasatosporales</taxon>
        <taxon>Streptomycetaceae</taxon>
        <taxon>Streptomyces</taxon>
    </lineage>
</organism>
<evidence type="ECO:0008006" key="4">
    <source>
        <dbReference type="Google" id="ProtNLM"/>
    </source>
</evidence>
<name>A0ABN0VNJ3_9ACTN</name>
<keyword evidence="1" id="KW-0732">Signal</keyword>
<evidence type="ECO:0000256" key="1">
    <source>
        <dbReference type="SAM" id="SignalP"/>
    </source>
</evidence>
<sequence length="170" mass="17445">MRIRHALVLVLAAASALVTGCGGGSAPEPKGWEPDDALQRADESLGKDLTAGARVTARGTGFLKAGMEKSLETGGERPYRFDIACDSEESSRVTLVLSREGGAGDRTFDVSCTAGEVTRLNLPAGSALNAHIDPAPQDDSPPAGVVSWQLVTLDPATVQGCPDALTGCPG</sequence>
<reference evidence="2 3" key="1">
    <citation type="journal article" date="2019" name="Int. J. Syst. Evol. Microbiol.">
        <title>The Global Catalogue of Microorganisms (GCM) 10K type strain sequencing project: providing services to taxonomists for standard genome sequencing and annotation.</title>
        <authorList>
            <consortium name="The Broad Institute Genomics Platform"/>
            <consortium name="The Broad Institute Genome Sequencing Center for Infectious Disease"/>
            <person name="Wu L."/>
            <person name="Ma J."/>
        </authorList>
    </citation>
    <scope>NUCLEOTIDE SEQUENCE [LARGE SCALE GENOMIC DNA]</scope>
    <source>
        <strain evidence="2 3">JCM 4505</strain>
    </source>
</reference>
<protein>
    <recommendedName>
        <fullName evidence="4">Lipoprotein</fullName>
    </recommendedName>
</protein>
<accession>A0ABN0VNJ3</accession>
<feature type="chain" id="PRO_5046333939" description="Lipoprotein" evidence="1">
    <location>
        <begin position="21"/>
        <end position="170"/>
    </location>
</feature>
<gene>
    <name evidence="2" type="ORF">GCM10010302_59980</name>
</gene>
<evidence type="ECO:0000313" key="3">
    <source>
        <dbReference type="Proteomes" id="UP001501867"/>
    </source>
</evidence>
<evidence type="ECO:0000313" key="2">
    <source>
        <dbReference type="EMBL" id="GAA0313043.1"/>
    </source>
</evidence>
<dbReference type="PROSITE" id="PS51257">
    <property type="entry name" value="PROKAR_LIPOPROTEIN"/>
    <property type="match status" value="1"/>
</dbReference>
<keyword evidence="3" id="KW-1185">Reference proteome</keyword>
<dbReference type="Proteomes" id="UP001501867">
    <property type="component" value="Unassembled WGS sequence"/>
</dbReference>